<proteinExistence type="predicted"/>
<feature type="non-terminal residue" evidence="1">
    <location>
        <position position="1"/>
    </location>
</feature>
<comment type="caution">
    <text evidence="1">The sequence shown here is derived from an EMBL/GenBank/DDBJ whole genome shotgun (WGS) entry which is preliminary data.</text>
</comment>
<keyword evidence="2" id="KW-1185">Reference proteome</keyword>
<organism evidence="1 2">
    <name type="scientific">Racocetra persica</name>
    <dbReference type="NCBI Taxonomy" id="160502"/>
    <lineage>
        <taxon>Eukaryota</taxon>
        <taxon>Fungi</taxon>
        <taxon>Fungi incertae sedis</taxon>
        <taxon>Mucoromycota</taxon>
        <taxon>Glomeromycotina</taxon>
        <taxon>Glomeromycetes</taxon>
        <taxon>Diversisporales</taxon>
        <taxon>Gigasporaceae</taxon>
        <taxon>Racocetra</taxon>
    </lineage>
</organism>
<dbReference type="EMBL" id="CAJVQC010126617">
    <property type="protein sequence ID" value="CAG8840402.1"/>
    <property type="molecule type" value="Genomic_DNA"/>
</dbReference>
<gene>
    <name evidence="1" type="ORF">RPERSI_LOCUS31419</name>
</gene>
<protein>
    <submittedName>
        <fullName evidence="1">25300_t:CDS:1</fullName>
    </submittedName>
</protein>
<accession>A0ACA9SHX0</accession>
<evidence type="ECO:0000313" key="2">
    <source>
        <dbReference type="Proteomes" id="UP000789920"/>
    </source>
</evidence>
<reference evidence="1" key="1">
    <citation type="submission" date="2021-06" db="EMBL/GenBank/DDBJ databases">
        <authorList>
            <person name="Kallberg Y."/>
            <person name="Tangrot J."/>
            <person name="Rosling A."/>
        </authorList>
    </citation>
    <scope>NUCLEOTIDE SEQUENCE</scope>
    <source>
        <strain evidence="1">MA461A</strain>
    </source>
</reference>
<feature type="non-terminal residue" evidence="1">
    <location>
        <position position="63"/>
    </location>
</feature>
<sequence length="63" mass="7202">RSSFENSLIYPYVAIHEFQILKNRSLLIEVVVEKISRSLIGLDASIPFCEILSQYNSNCVVNQ</sequence>
<evidence type="ECO:0000313" key="1">
    <source>
        <dbReference type="EMBL" id="CAG8840402.1"/>
    </source>
</evidence>
<dbReference type="Proteomes" id="UP000789920">
    <property type="component" value="Unassembled WGS sequence"/>
</dbReference>
<name>A0ACA9SHX0_9GLOM</name>